<comment type="caution">
    <text evidence="1">The sequence shown here is derived from an EMBL/GenBank/DDBJ whole genome shotgun (WGS) entry which is preliminary data.</text>
</comment>
<sequence length="65" mass="7408">MSITTSSFFISVQSPFIQPDGLSPKGLPVPFSVKSDYIIFFLQTLLTNQEKSIRIRKNKTVEKEE</sequence>
<gene>
    <name evidence="1" type="ORF">CLOSYM_02275</name>
</gene>
<proteinExistence type="predicted"/>
<organism evidence="1 2">
    <name type="scientific">[Clostridium] symbiosum ATCC 14940</name>
    <dbReference type="NCBI Taxonomy" id="411472"/>
    <lineage>
        <taxon>Bacteria</taxon>
        <taxon>Bacillati</taxon>
        <taxon>Bacillota</taxon>
        <taxon>Clostridia</taxon>
        <taxon>Lachnospirales</taxon>
        <taxon>Lachnospiraceae</taxon>
        <taxon>Otoolea</taxon>
    </lineage>
</organism>
<accession>A0ABC9TXX6</accession>
<dbReference type="Proteomes" id="UP000016491">
    <property type="component" value="Unassembled WGS sequence"/>
</dbReference>
<name>A0ABC9TXX6_CLOSY</name>
<dbReference type="EMBL" id="AWSU01000171">
    <property type="protein sequence ID" value="ERI77002.1"/>
    <property type="molecule type" value="Genomic_DNA"/>
</dbReference>
<protein>
    <submittedName>
        <fullName evidence="1">Uncharacterized protein</fullName>
    </submittedName>
</protein>
<reference evidence="1 2" key="1">
    <citation type="submission" date="2013-07" db="EMBL/GenBank/DDBJ databases">
        <authorList>
            <person name="Weinstock G."/>
            <person name="Sodergren E."/>
            <person name="Wylie T."/>
            <person name="Fulton L."/>
            <person name="Fulton R."/>
            <person name="Fronick C."/>
            <person name="O'Laughlin M."/>
            <person name="Godfrey J."/>
            <person name="Miner T."/>
            <person name="Herter B."/>
            <person name="Appelbaum E."/>
            <person name="Cordes M."/>
            <person name="Lek S."/>
            <person name="Wollam A."/>
            <person name="Pepin K.H."/>
            <person name="Palsikar V.B."/>
            <person name="Mitreva M."/>
            <person name="Wilson R.K."/>
        </authorList>
    </citation>
    <scope>NUCLEOTIDE SEQUENCE [LARGE SCALE GENOMIC DNA]</scope>
    <source>
        <strain evidence="1 2">ATCC 14940</strain>
    </source>
</reference>
<evidence type="ECO:0000313" key="1">
    <source>
        <dbReference type="EMBL" id="ERI77002.1"/>
    </source>
</evidence>
<dbReference type="AlphaFoldDB" id="A0ABC9TXX6"/>
<evidence type="ECO:0000313" key="2">
    <source>
        <dbReference type="Proteomes" id="UP000016491"/>
    </source>
</evidence>